<reference evidence="1 2" key="1">
    <citation type="submission" date="2013-06" db="EMBL/GenBank/DDBJ databases">
        <title>The Genome Sequence of Acinetobacter rudis CIP 110305.</title>
        <authorList>
            <consortium name="The Broad Institute Genome Sequencing Platform"/>
            <consortium name="The Broad Institute Genome Sequencing Center for Infectious Disease"/>
            <person name="Cerqueira G."/>
            <person name="Feldgarden M."/>
            <person name="Courvalin P."/>
            <person name="Perichon B."/>
            <person name="Grillot-Courvalin C."/>
            <person name="Clermont D."/>
            <person name="Rocha E."/>
            <person name="Yoon E.-J."/>
            <person name="Nemec A."/>
            <person name="Young S.K."/>
            <person name="Zeng Q."/>
            <person name="Gargeya S."/>
            <person name="Fitzgerald M."/>
            <person name="Abouelleil A."/>
            <person name="Alvarado L."/>
            <person name="Berlin A.M."/>
            <person name="Chapman S.B."/>
            <person name="Dewar J."/>
            <person name="Goldberg J."/>
            <person name="Griggs A."/>
            <person name="Gujja S."/>
            <person name="Hansen M."/>
            <person name="Howarth C."/>
            <person name="Imamovic A."/>
            <person name="Larimer J."/>
            <person name="McCowan C."/>
            <person name="Murphy C."/>
            <person name="Pearson M."/>
            <person name="Priest M."/>
            <person name="Roberts A."/>
            <person name="Saif S."/>
            <person name="Shea T."/>
            <person name="Sykes S."/>
            <person name="Wortman J."/>
            <person name="Nusbaum C."/>
            <person name="Birren B."/>
        </authorList>
    </citation>
    <scope>NUCLEOTIDE SEQUENCE [LARGE SCALE GENOMIC DNA]</scope>
    <source>
        <strain evidence="1 2">CIP 110305</strain>
    </source>
</reference>
<organism evidence="1 2">
    <name type="scientific">Acinetobacter rudis CIP 110305</name>
    <dbReference type="NCBI Taxonomy" id="421052"/>
    <lineage>
        <taxon>Bacteria</taxon>
        <taxon>Pseudomonadati</taxon>
        <taxon>Pseudomonadota</taxon>
        <taxon>Gammaproteobacteria</taxon>
        <taxon>Moraxellales</taxon>
        <taxon>Moraxellaceae</taxon>
        <taxon>Acinetobacter</taxon>
    </lineage>
</organism>
<sequence length="57" mass="6759">MKIKYVFLFILYLLSISAYAEDYFCLSNGGNNLLLLPVKYPNIDEIKYYPYMKPIKI</sequence>
<dbReference type="Proteomes" id="UP000014568">
    <property type="component" value="Unassembled WGS sequence"/>
</dbReference>
<dbReference type="PATRIC" id="fig|421052.3.peg.2445"/>
<protein>
    <submittedName>
        <fullName evidence="1">Uncharacterized protein</fullName>
    </submittedName>
</protein>
<dbReference type="HOGENOM" id="CLU_2986099_0_0_6"/>
<dbReference type="AlphaFoldDB" id="S3MUN7"/>
<evidence type="ECO:0000313" key="2">
    <source>
        <dbReference type="Proteomes" id="UP000014568"/>
    </source>
</evidence>
<comment type="caution">
    <text evidence="1">The sequence shown here is derived from an EMBL/GenBank/DDBJ whole genome shotgun (WGS) entry which is preliminary data.</text>
</comment>
<gene>
    <name evidence="1" type="ORF">F945_02499</name>
</gene>
<name>S3MUN7_9GAMM</name>
<keyword evidence="2" id="KW-1185">Reference proteome</keyword>
<evidence type="ECO:0000313" key="1">
    <source>
        <dbReference type="EMBL" id="EPF71470.1"/>
    </source>
</evidence>
<proteinExistence type="predicted"/>
<accession>S3MUN7</accession>
<dbReference type="EMBL" id="ATGI01000032">
    <property type="protein sequence ID" value="EPF71470.1"/>
    <property type="molecule type" value="Genomic_DNA"/>
</dbReference>